<dbReference type="Proteomes" id="UP001152795">
    <property type="component" value="Unassembled WGS sequence"/>
</dbReference>
<feature type="compositionally biased region" description="Low complexity" evidence="2">
    <location>
        <begin position="324"/>
        <end position="335"/>
    </location>
</feature>
<evidence type="ECO:0000313" key="3">
    <source>
        <dbReference type="EMBL" id="CAB3982032.1"/>
    </source>
</evidence>
<dbReference type="InterPro" id="IPR003508">
    <property type="entry name" value="CIDE-N_dom"/>
</dbReference>
<feature type="region of interest" description="Disordered" evidence="2">
    <location>
        <begin position="286"/>
        <end position="309"/>
    </location>
</feature>
<feature type="region of interest" description="Disordered" evidence="2">
    <location>
        <begin position="321"/>
        <end position="375"/>
    </location>
</feature>
<dbReference type="OrthoDB" id="6475906at2759"/>
<sequence length="375" mass="42013">MPLFKVQSERNPQKFCICANSLADLKDKGSTKLGIKNSDDLQAMLVDDQSIIDNEDVFSELSPNTCFYLIEKRTDDTLESDGTFATPLSSIQFANNRQKRLTISEGNLGLRMPLESETIATPEKNPGLIEKAKIYTFPRNDYEEAVNNAAVNLVQENSALVFQRGELFLKAKEMVREGGYKFKKGYSRSKGSSNEGSSSDEGVKKRAKINKEEREKAIEDLKLLLKSLEDQLRVKQMLITKAKAINDFKVADQLMDEVRNLLREKTDCDKQLLALQKKSSKSEWYRKRAHSKSTAHEFKDGSSLSEPEGSQNKIAKFFKGNGNVASTSTSTATTDDVARQEKADKPVDRVISIDHSPQSDDMLIVSDSSEPELSF</sequence>
<comment type="caution">
    <text evidence="3">The sequence shown here is derived from an EMBL/GenBank/DDBJ whole genome shotgun (WGS) entry which is preliminary data.</text>
</comment>
<dbReference type="AlphaFoldDB" id="A0A6S7G0E0"/>
<feature type="compositionally biased region" description="Low complexity" evidence="2">
    <location>
        <begin position="188"/>
        <end position="200"/>
    </location>
</feature>
<evidence type="ECO:0000256" key="1">
    <source>
        <dbReference type="ARBA" id="ARBA00022703"/>
    </source>
</evidence>
<accession>A0A6S7G0E0</accession>
<dbReference type="SUPFAM" id="SSF54277">
    <property type="entry name" value="CAD &amp; PB1 domains"/>
    <property type="match status" value="1"/>
</dbReference>
<dbReference type="EMBL" id="CACRXK020000456">
    <property type="protein sequence ID" value="CAB3982032.1"/>
    <property type="molecule type" value="Genomic_DNA"/>
</dbReference>
<proteinExistence type="predicted"/>
<organism evidence="3 4">
    <name type="scientific">Paramuricea clavata</name>
    <name type="common">Red gorgonian</name>
    <name type="synonym">Violescent sea-whip</name>
    <dbReference type="NCBI Taxonomy" id="317549"/>
    <lineage>
        <taxon>Eukaryota</taxon>
        <taxon>Metazoa</taxon>
        <taxon>Cnidaria</taxon>
        <taxon>Anthozoa</taxon>
        <taxon>Octocorallia</taxon>
        <taxon>Malacalcyonacea</taxon>
        <taxon>Plexauridae</taxon>
        <taxon>Paramuricea</taxon>
    </lineage>
</organism>
<feature type="compositionally biased region" description="Basic and acidic residues" evidence="2">
    <location>
        <begin position="336"/>
        <end position="352"/>
    </location>
</feature>
<name>A0A6S7G0E0_PARCT</name>
<feature type="region of interest" description="Disordered" evidence="2">
    <location>
        <begin position="186"/>
        <end position="208"/>
    </location>
</feature>
<dbReference type="Gene3D" id="3.10.20.10">
    <property type="match status" value="1"/>
</dbReference>
<keyword evidence="1" id="KW-0053">Apoptosis</keyword>
<dbReference type="Gene3D" id="1.20.120.2010">
    <property type="entry name" value="NAB conserved domain 2"/>
    <property type="match status" value="1"/>
</dbReference>
<gene>
    <name evidence="3" type="ORF">PACLA_8A074014</name>
</gene>
<keyword evidence="4" id="KW-1185">Reference proteome</keyword>
<dbReference type="InterPro" id="IPR038398">
    <property type="entry name" value="NCD2_sf"/>
</dbReference>
<dbReference type="GO" id="GO:0006915">
    <property type="term" value="P:apoptotic process"/>
    <property type="evidence" value="ECO:0007669"/>
    <property type="project" value="UniProtKB-UniRule"/>
</dbReference>
<dbReference type="PROSITE" id="PS51135">
    <property type="entry name" value="CIDE_N"/>
    <property type="match status" value="1"/>
</dbReference>
<protein>
    <submittedName>
        <fullName evidence="3">Ngfi-a-binding 1-like</fullName>
    </submittedName>
</protein>
<reference evidence="3" key="1">
    <citation type="submission" date="2020-04" db="EMBL/GenBank/DDBJ databases">
        <authorList>
            <person name="Alioto T."/>
            <person name="Alioto T."/>
            <person name="Gomez Garrido J."/>
        </authorList>
    </citation>
    <scope>NUCLEOTIDE SEQUENCE</scope>
    <source>
        <strain evidence="3">A484AB</strain>
    </source>
</reference>
<dbReference type="Pfam" id="PF02017">
    <property type="entry name" value="CIDE-N"/>
    <property type="match status" value="1"/>
</dbReference>
<evidence type="ECO:0000256" key="2">
    <source>
        <dbReference type="SAM" id="MobiDB-lite"/>
    </source>
</evidence>
<evidence type="ECO:0000313" key="4">
    <source>
        <dbReference type="Proteomes" id="UP001152795"/>
    </source>
</evidence>